<feature type="region of interest" description="Disordered" evidence="11">
    <location>
        <begin position="1047"/>
        <end position="1094"/>
    </location>
</feature>
<proteinExistence type="inferred from homology"/>
<feature type="domain" description="HECT" evidence="12">
    <location>
        <begin position="1290"/>
        <end position="1626"/>
    </location>
</feature>
<keyword evidence="9" id="KW-0539">Nucleus</keyword>
<feature type="compositionally biased region" description="Polar residues" evidence="11">
    <location>
        <begin position="1"/>
        <end position="14"/>
    </location>
</feature>
<dbReference type="Gene3D" id="3.90.1750.10">
    <property type="entry name" value="Hect, E3 ligase catalytic domains"/>
    <property type="match status" value="1"/>
</dbReference>
<dbReference type="FunFam" id="3.30.2160.10:FF:000001">
    <property type="entry name" value="E3 ubiquitin-protein ligase NEDD4-like"/>
    <property type="match status" value="1"/>
</dbReference>
<dbReference type="FunFam" id="3.90.1750.10:FF:000003">
    <property type="entry name" value="E3 ubiquitin-protein ligase UPL1"/>
    <property type="match status" value="1"/>
</dbReference>
<dbReference type="InterPro" id="IPR035983">
    <property type="entry name" value="Hect_E3_ubiquitin_ligase"/>
</dbReference>
<feature type="compositionally biased region" description="Polar residues" evidence="11">
    <location>
        <begin position="831"/>
        <end position="844"/>
    </location>
</feature>
<evidence type="ECO:0000256" key="11">
    <source>
        <dbReference type="SAM" id="MobiDB-lite"/>
    </source>
</evidence>
<gene>
    <name evidence="13" type="ORF">PACLA_8A010388</name>
</gene>
<feature type="compositionally biased region" description="Low complexity" evidence="11">
    <location>
        <begin position="289"/>
        <end position="307"/>
    </location>
</feature>
<evidence type="ECO:0000256" key="6">
    <source>
        <dbReference type="ARBA" id="ARBA00022679"/>
    </source>
</evidence>
<evidence type="ECO:0000313" key="14">
    <source>
        <dbReference type="Proteomes" id="UP001152795"/>
    </source>
</evidence>
<feature type="compositionally biased region" description="Low complexity" evidence="11">
    <location>
        <begin position="110"/>
        <end position="127"/>
    </location>
</feature>
<feature type="region of interest" description="Disordered" evidence="11">
    <location>
        <begin position="529"/>
        <end position="558"/>
    </location>
</feature>
<dbReference type="PANTHER" id="PTHR11254:SF67">
    <property type="entry name" value="E3 UBIQUITIN-PROTEIN LIGASE HUWE1"/>
    <property type="match status" value="1"/>
</dbReference>
<evidence type="ECO:0000256" key="8">
    <source>
        <dbReference type="ARBA" id="ARBA00022816"/>
    </source>
</evidence>
<dbReference type="Gene3D" id="6.10.250.1630">
    <property type="match status" value="1"/>
</dbReference>
<dbReference type="EMBL" id="CACRXK020010265">
    <property type="protein sequence ID" value="CAB4019022.1"/>
    <property type="molecule type" value="Genomic_DNA"/>
</dbReference>
<dbReference type="GO" id="GO:0005634">
    <property type="term" value="C:nucleus"/>
    <property type="evidence" value="ECO:0007669"/>
    <property type="project" value="UniProtKB-SubCell"/>
</dbReference>
<dbReference type="GO" id="GO:0051028">
    <property type="term" value="P:mRNA transport"/>
    <property type="evidence" value="ECO:0007669"/>
    <property type="project" value="UniProtKB-KW"/>
</dbReference>
<feature type="compositionally biased region" description="Polar residues" evidence="11">
    <location>
        <begin position="81"/>
        <end position="93"/>
    </location>
</feature>
<dbReference type="Proteomes" id="UP001152795">
    <property type="component" value="Unassembled WGS sequence"/>
</dbReference>
<dbReference type="CDD" id="cd00078">
    <property type="entry name" value="HECTc"/>
    <property type="match status" value="1"/>
</dbReference>
<comment type="pathway">
    <text evidence="3">Protein modification; protein ubiquitination.</text>
</comment>
<comment type="subcellular location">
    <subcellularLocation>
        <location evidence="2">Nucleus</location>
    </subcellularLocation>
</comment>
<dbReference type="PANTHER" id="PTHR11254">
    <property type="entry name" value="HECT DOMAIN UBIQUITIN-PROTEIN LIGASE"/>
    <property type="match status" value="1"/>
</dbReference>
<comment type="similarity">
    <text evidence="10">Belongs to the UPL family. TOM1/PTR1 subfamily.</text>
</comment>
<keyword evidence="8" id="KW-0509">mRNA transport</keyword>
<accession>A0A6S7JRA1</accession>
<evidence type="ECO:0000256" key="10">
    <source>
        <dbReference type="ARBA" id="ARBA00034494"/>
    </source>
</evidence>
<feature type="region of interest" description="Disordered" evidence="11">
    <location>
        <begin position="288"/>
        <end position="307"/>
    </location>
</feature>
<feature type="compositionally biased region" description="Basic and acidic residues" evidence="11">
    <location>
        <begin position="52"/>
        <end position="61"/>
    </location>
</feature>
<feature type="compositionally biased region" description="Polar residues" evidence="11">
    <location>
        <begin position="807"/>
        <end position="816"/>
    </location>
</feature>
<name>A0A6S7JRA1_PARCT</name>
<feature type="region of interest" description="Disordered" evidence="11">
    <location>
        <begin position="335"/>
        <end position="355"/>
    </location>
</feature>
<dbReference type="GO" id="GO:0005737">
    <property type="term" value="C:cytoplasm"/>
    <property type="evidence" value="ECO:0007669"/>
    <property type="project" value="TreeGrafter"/>
</dbReference>
<keyword evidence="6" id="KW-0808">Transferase</keyword>
<keyword evidence="14" id="KW-1185">Reference proteome</keyword>
<dbReference type="GO" id="GO:0000209">
    <property type="term" value="P:protein polyubiquitination"/>
    <property type="evidence" value="ECO:0007669"/>
    <property type="project" value="TreeGrafter"/>
</dbReference>
<evidence type="ECO:0000256" key="5">
    <source>
        <dbReference type="ARBA" id="ARBA00022448"/>
    </source>
</evidence>
<dbReference type="EC" id="2.3.2.26" evidence="4"/>
<evidence type="ECO:0000256" key="9">
    <source>
        <dbReference type="ARBA" id="ARBA00023242"/>
    </source>
</evidence>
<feature type="compositionally biased region" description="Polar residues" evidence="11">
    <location>
        <begin position="768"/>
        <end position="781"/>
    </location>
</feature>
<feature type="compositionally biased region" description="Low complexity" evidence="11">
    <location>
        <begin position="783"/>
        <end position="797"/>
    </location>
</feature>
<dbReference type="InterPro" id="IPR050409">
    <property type="entry name" value="E3_ubiq-protein_ligase"/>
</dbReference>
<feature type="region of interest" description="Disordered" evidence="11">
    <location>
        <begin position="155"/>
        <end position="223"/>
    </location>
</feature>
<dbReference type="SUPFAM" id="SSF56204">
    <property type="entry name" value="Hect, E3 ligase catalytic domain"/>
    <property type="match status" value="1"/>
</dbReference>
<evidence type="ECO:0000259" key="12">
    <source>
        <dbReference type="PROSITE" id="PS50237"/>
    </source>
</evidence>
<feature type="compositionally biased region" description="Polar residues" evidence="11">
    <location>
        <begin position="42"/>
        <end position="51"/>
    </location>
</feature>
<evidence type="ECO:0000313" key="13">
    <source>
        <dbReference type="EMBL" id="CAB4019022.1"/>
    </source>
</evidence>
<reference evidence="13" key="1">
    <citation type="submission" date="2020-04" db="EMBL/GenBank/DDBJ databases">
        <authorList>
            <person name="Alioto T."/>
            <person name="Alioto T."/>
            <person name="Gomez Garrido J."/>
        </authorList>
    </citation>
    <scope>NUCLEOTIDE SEQUENCE</scope>
    <source>
        <strain evidence="13">A484AB</strain>
    </source>
</reference>
<comment type="caution">
    <text evidence="13">The sequence shown here is derived from an EMBL/GenBank/DDBJ whole genome shotgun (WGS) entry which is preliminary data.</text>
</comment>
<dbReference type="GO" id="GO:0061630">
    <property type="term" value="F:ubiquitin protein ligase activity"/>
    <property type="evidence" value="ECO:0007669"/>
    <property type="project" value="UniProtKB-EC"/>
</dbReference>
<dbReference type="FunFam" id="3.30.2410.10:FF:000004">
    <property type="entry name" value="E3 ubiquitin-protein ligase HUWE1, variant"/>
    <property type="match status" value="1"/>
</dbReference>
<keyword evidence="5" id="KW-0813">Transport</keyword>
<dbReference type="InterPro" id="IPR000569">
    <property type="entry name" value="HECT_dom"/>
</dbReference>
<protein>
    <recommendedName>
        <fullName evidence="4">HECT-type E3 ubiquitin transferase</fullName>
        <ecNumber evidence="4">2.3.2.26</ecNumber>
    </recommendedName>
</protein>
<dbReference type="GO" id="GO:0016874">
    <property type="term" value="F:ligase activity"/>
    <property type="evidence" value="ECO:0007669"/>
    <property type="project" value="UniProtKB-KW"/>
</dbReference>
<dbReference type="Gene3D" id="3.30.2160.10">
    <property type="entry name" value="Hect, E3 ligase catalytic domain"/>
    <property type="match status" value="1"/>
</dbReference>
<dbReference type="PROSITE" id="PS50237">
    <property type="entry name" value="HECT"/>
    <property type="match status" value="1"/>
</dbReference>
<dbReference type="GO" id="GO:0006511">
    <property type="term" value="P:ubiquitin-dependent protein catabolic process"/>
    <property type="evidence" value="ECO:0007669"/>
    <property type="project" value="TreeGrafter"/>
</dbReference>
<evidence type="ECO:0000256" key="1">
    <source>
        <dbReference type="ARBA" id="ARBA00000885"/>
    </source>
</evidence>
<dbReference type="Gene3D" id="3.30.2410.10">
    <property type="entry name" value="Hect, E3 ligase catalytic domain"/>
    <property type="match status" value="1"/>
</dbReference>
<dbReference type="SMART" id="SM00119">
    <property type="entry name" value="HECTc"/>
    <property type="match status" value="1"/>
</dbReference>
<keyword evidence="13" id="KW-0436">Ligase</keyword>
<organism evidence="13 14">
    <name type="scientific">Paramuricea clavata</name>
    <name type="common">Red gorgonian</name>
    <name type="synonym">Violescent sea-whip</name>
    <dbReference type="NCBI Taxonomy" id="317549"/>
    <lineage>
        <taxon>Eukaryota</taxon>
        <taxon>Metazoa</taxon>
        <taxon>Cnidaria</taxon>
        <taxon>Anthozoa</taxon>
        <taxon>Octocorallia</taxon>
        <taxon>Malacalcyonacea</taxon>
        <taxon>Plexauridae</taxon>
        <taxon>Paramuricea</taxon>
    </lineage>
</organism>
<dbReference type="Pfam" id="PF14377">
    <property type="entry name" value="UBM"/>
    <property type="match status" value="3"/>
</dbReference>
<feature type="region of interest" description="Disordered" evidence="11">
    <location>
        <begin position="1"/>
        <end position="128"/>
    </location>
</feature>
<sequence>MQVESTMSQPSLPENVSGREEEGHVYTEAGETTQRNEEGTSVPETPTNQTTDETRPSEMHIEPSNITPPSDRPSEMHFEATNDTPASQASDVQQPDLPPEPSHDIQPSNSEMQVEASSVVVSETPTPSLVPCPPQVAGIISVAVPEVGLFVTPNLDTPTQVCPGAPTRALPETPDPSDPNLAPTPRSPDDDDYMDTTGDGSSPAVFPNTTNPNQPTAESQHADPTHAFTESLSLFTTETPETSSDTQNPPAMIDGVQIPEGVDPSFLEALPEAIRREVLAEQLALRRTAAASSSGPSTSSGGENTGTLNVSPEFLAALPPEVQDEVLQQQRLEQERQRVRTMTPEEPIDPGTFLRNLPPALRQQILTDMDDSQLSVLPEDLSTQAQSLRREFEARQARLMQERFAFSGDSDAASAISALLRRSGYPRRVGRIGRGGSLQFSRLIPPGSGWGRGPGFAAGLGPGKDKKSTITGRQILDNEALVCLLILLFVDEPRININRLHKVIKNFCYHQETRQWVIQSLISILRRTSGQNPDGSCAPVVASNTRGKGPGKKSDTKTRALEDQLGETSRTVPEVIPSSSSWLNMSVDAALGCRARIFNVQKTGKSSMDKSASNVSVNSQASSFVCKHVLDALAALAKNFPASFTPEQVASCAETGAKDEPAVSSLNEAEFWNILVRLDGTYGGKKGKVSAKNTSCSTPVKNTDFNASPIGYLMSLLSHPVIRKNANLMDSLLRLLSVISASLPDNADQTKALPSNGQPPTADVTRPATPSNQSIASTGRAQTPESVTSSLVVETSPRGLEPETDSVDSGPTTGSIPQEVGNEPMDVEVHSVTSSVSDTKTPQSLDVAPTDDVISDTVVMAPQLKLAVEVLTSGACSEDGLEDATTLLLQVSRLNSDTRDAVLSLLLMGVRDLGNVLQGNISRLLEELRTYNATHATVTPNEKAQKEPLEQVLAFQRLNRPVNTGNAAARLYNEPRFGVATGMRGRRRNQGQGQQRQIRSLTYDLHLPAMASFTEKTSSQNLFLRGLRVILQLRVAARKAGAAAKKELEKKKEQEAKETAKAKATSNEGSAEKVTPGDDAGPSEVKDNQDSNDELTRLSSQLALEELWDTLSECLSELARTSDRNAVLVLQPAVEAFFLVHGTEKEDSQSNAAQQARGRPSDLARLASIRSIDEMPPSPGPTSPGGSLSPTLQTFLADLPIDHQVFLRFAEMHQTVLNHILRQSTTHLADGPFAVLVDHTRFLDFDVKRRYFRHELERLNEGAMRRDDLSIHVRRDHVFEDSYRELHRRSHEDMKSRLYVVFEGEEGQDAGGLLREWFMIMSREMFNPNYALFRVSPGDRVTYLPNPSSHCNSNHLSYFTFVGRVVAKAIYDNKLLDAYFTRSFYKHILGIPVKVSDMEAEDYSFYQGLVYLLEHDIDEIGVELTFSTDIEEFGVSEVRDLKANGRNIPVTEDNKKEYVKLICQEKMTASIRKQIESFLNGFYEIIPKRLISIFDEQELELLISGLPNIDLDDLKANTEYHKYNESSLQIQWLWRALRSFDQADRAKFLQFVTGTSKVPLQGFAALEGMNGLQKFQIHRDDRSTDRLPAAHTCFNQLDLPAYETYDKLRSVLLKTIHECPEGFGLA</sequence>
<feature type="region of interest" description="Disordered" evidence="11">
    <location>
        <begin position="829"/>
        <end position="848"/>
    </location>
</feature>
<evidence type="ECO:0000256" key="4">
    <source>
        <dbReference type="ARBA" id="ARBA00012485"/>
    </source>
</evidence>
<feature type="region of interest" description="Disordered" evidence="11">
    <location>
        <begin position="236"/>
        <end position="258"/>
    </location>
</feature>
<dbReference type="InterPro" id="IPR025527">
    <property type="entry name" value="HUWE1/Rev1_UBM"/>
</dbReference>
<feature type="compositionally biased region" description="Polar residues" evidence="11">
    <location>
        <begin position="207"/>
        <end position="219"/>
    </location>
</feature>
<feature type="region of interest" description="Disordered" evidence="11">
    <location>
        <begin position="749"/>
        <end position="823"/>
    </location>
</feature>
<dbReference type="OrthoDB" id="423283at2759"/>
<dbReference type="Pfam" id="PF00632">
    <property type="entry name" value="HECT"/>
    <property type="match status" value="1"/>
</dbReference>
<keyword evidence="7" id="KW-0833">Ubl conjugation pathway</keyword>
<evidence type="ECO:0000256" key="3">
    <source>
        <dbReference type="ARBA" id="ARBA00004906"/>
    </source>
</evidence>
<evidence type="ECO:0000256" key="7">
    <source>
        <dbReference type="ARBA" id="ARBA00022786"/>
    </source>
</evidence>
<feature type="compositionally biased region" description="Polar residues" evidence="11">
    <location>
        <begin position="749"/>
        <end position="759"/>
    </location>
</feature>
<feature type="compositionally biased region" description="Basic and acidic residues" evidence="11">
    <location>
        <begin position="1047"/>
        <end position="1061"/>
    </location>
</feature>
<feature type="compositionally biased region" description="Polar residues" evidence="11">
    <location>
        <begin position="236"/>
        <end position="249"/>
    </location>
</feature>
<comment type="catalytic activity">
    <reaction evidence="1">
        <text>S-ubiquitinyl-[E2 ubiquitin-conjugating enzyme]-L-cysteine + [acceptor protein]-L-lysine = [E2 ubiquitin-conjugating enzyme]-L-cysteine + N(6)-ubiquitinyl-[acceptor protein]-L-lysine.</text>
        <dbReference type="EC" id="2.3.2.26"/>
    </reaction>
</comment>
<evidence type="ECO:0000256" key="2">
    <source>
        <dbReference type="ARBA" id="ARBA00004123"/>
    </source>
</evidence>